<evidence type="ECO:0000313" key="4">
    <source>
        <dbReference type="Proteomes" id="UP001310248"/>
    </source>
</evidence>
<protein>
    <submittedName>
        <fullName evidence="3">Spondin domain-containing protein</fullName>
    </submittedName>
</protein>
<dbReference type="RefSeq" id="WP_329775872.1">
    <property type="nucleotide sequence ID" value="NZ_JAYDYW010000010.1"/>
</dbReference>
<reference evidence="4" key="1">
    <citation type="submission" date="2023-07" db="EMBL/GenBank/DDBJ databases">
        <title>Draft genome sequence of Agarivorans aestuarii strain ZMCS4, a CAZymes producing bacteria isolated from the marine brown algae Clodostephus spongiosus.</title>
        <authorList>
            <person name="Lorente B."/>
            <person name="Cabral C."/>
            <person name="Frias J."/>
            <person name="Faria J."/>
            <person name="Toubarro D."/>
        </authorList>
    </citation>
    <scope>NUCLEOTIDE SEQUENCE [LARGE SCALE GENOMIC DNA]</scope>
    <source>
        <strain evidence="4">ZMCS4</strain>
    </source>
</reference>
<accession>A0ABU7G694</accession>
<dbReference type="InterPro" id="IPR009465">
    <property type="entry name" value="Spondin_N"/>
</dbReference>
<evidence type="ECO:0000256" key="1">
    <source>
        <dbReference type="SAM" id="SignalP"/>
    </source>
</evidence>
<proteinExistence type="predicted"/>
<keyword evidence="4" id="KW-1185">Reference proteome</keyword>
<dbReference type="EMBL" id="JAYDYW010000010">
    <property type="protein sequence ID" value="MEE1674828.1"/>
    <property type="molecule type" value="Genomic_DNA"/>
</dbReference>
<sequence length="235" mass="24046">MAISSFSKRALAVAVMAAGLSACGSDDEQIVILPPDTLEYEVTIYNDTSAQPLSPAVVGIHSATMSLWTLGTSASVPLEAMAEGGDASDIAAMFTGDNVAVSGAGAIGPGAYETLMISAVERTDMQLSLATMMVNTNDAFTGLNAIDIGGLMVGDSMTYSLPAYDAGTEQNSEAMGTIPGPADGGEGFNAARDDVMNKVSRHPGLVTQADDPASVLLPDHRLSGTVGRVVITRTN</sequence>
<feature type="signal peptide" evidence="1">
    <location>
        <begin position="1"/>
        <end position="24"/>
    </location>
</feature>
<organism evidence="3 4">
    <name type="scientific">Agarivorans aestuarii</name>
    <dbReference type="NCBI Taxonomy" id="1563703"/>
    <lineage>
        <taxon>Bacteria</taxon>
        <taxon>Pseudomonadati</taxon>
        <taxon>Pseudomonadota</taxon>
        <taxon>Gammaproteobacteria</taxon>
        <taxon>Alteromonadales</taxon>
        <taxon>Alteromonadaceae</taxon>
        <taxon>Agarivorans</taxon>
    </lineage>
</organism>
<reference evidence="3 4" key="2">
    <citation type="submission" date="2023-12" db="EMBL/GenBank/DDBJ databases">
        <authorList>
            <consortium name="Cladostephus spongiosus"/>
            <person name="Lorente B."/>
            <person name="Cabral C."/>
            <person name="Frias J."/>
            <person name="Faria J."/>
            <person name="Toubarro D."/>
        </authorList>
    </citation>
    <scope>NUCLEOTIDE SEQUENCE [LARGE SCALE GENOMIC DNA]</scope>
    <source>
        <strain evidence="3 4">ZMCS4</strain>
    </source>
</reference>
<name>A0ABU7G694_9ALTE</name>
<feature type="chain" id="PRO_5045884089" evidence="1">
    <location>
        <begin position="25"/>
        <end position="235"/>
    </location>
</feature>
<feature type="domain" description="Spondin" evidence="2">
    <location>
        <begin position="54"/>
        <end position="170"/>
    </location>
</feature>
<evidence type="ECO:0000259" key="2">
    <source>
        <dbReference type="Pfam" id="PF06468"/>
    </source>
</evidence>
<evidence type="ECO:0000313" key="3">
    <source>
        <dbReference type="EMBL" id="MEE1674828.1"/>
    </source>
</evidence>
<comment type="caution">
    <text evidence="3">The sequence shown here is derived from an EMBL/GenBank/DDBJ whole genome shotgun (WGS) entry which is preliminary data.</text>
</comment>
<dbReference type="Gene3D" id="2.60.40.2130">
    <property type="entry name" value="F-spondin domain"/>
    <property type="match status" value="1"/>
</dbReference>
<dbReference type="InterPro" id="IPR038678">
    <property type="entry name" value="Spondin_N_sf"/>
</dbReference>
<dbReference type="NCBIfam" id="NF038123">
    <property type="entry name" value="NF038123_dom"/>
    <property type="match status" value="1"/>
</dbReference>
<dbReference type="Pfam" id="PF06468">
    <property type="entry name" value="Spond_N"/>
    <property type="match status" value="1"/>
</dbReference>
<gene>
    <name evidence="3" type="ORF">SNR37_000147</name>
</gene>
<dbReference type="Proteomes" id="UP001310248">
    <property type="component" value="Unassembled WGS sequence"/>
</dbReference>
<keyword evidence="1" id="KW-0732">Signal</keyword>